<dbReference type="InParanoid" id="A0A804JJV4"/>
<dbReference type="InterPro" id="IPR043128">
    <property type="entry name" value="Rev_trsase/Diguanyl_cyclase"/>
</dbReference>
<dbReference type="InterPro" id="IPR043502">
    <property type="entry name" value="DNA/RNA_pol_sf"/>
</dbReference>
<reference evidence="1" key="1">
    <citation type="submission" date="2021-05" db="UniProtKB">
        <authorList>
            <consortium name="EnsemblPlants"/>
        </authorList>
    </citation>
    <scope>IDENTIFICATION</scope>
    <source>
        <strain evidence="1">subsp. malaccensis</strain>
    </source>
</reference>
<evidence type="ECO:0000313" key="2">
    <source>
        <dbReference type="Proteomes" id="UP000012960"/>
    </source>
</evidence>
<dbReference type="EnsemblPlants" id="Ma06_t24300.1">
    <property type="protein sequence ID" value="Ma06_p24300.1"/>
    <property type="gene ID" value="Ma06_g24300"/>
</dbReference>
<evidence type="ECO:0000313" key="1">
    <source>
        <dbReference type="EnsemblPlants" id="Ma06_p24300.1"/>
    </source>
</evidence>
<sequence>MQGGVRIEGNMVTFYKNLTTINTLPYIPTAAAIEELDLEEDDYIQIQEALKAQGYIGEDPLKHWGKNKITYKLEIKNQDFVVEDKPLKHLTTQAKEAFSRHVKALLDIGVIRPSKSKHRTTAIMVNSGTTIDPITGIEKKGKERMVFNYRRLNDITEKDQYSLPGINTILKKVNNSKIY</sequence>
<name>A0A804JJV4_MUSAM</name>
<dbReference type="Gramene" id="Ma06_t24300.1">
    <property type="protein sequence ID" value="Ma06_p24300.1"/>
    <property type="gene ID" value="Ma06_g24300"/>
</dbReference>
<proteinExistence type="predicted"/>
<dbReference type="AlphaFoldDB" id="A0A804JJV4"/>
<dbReference type="PANTHER" id="PTHR24559:SF444">
    <property type="entry name" value="REVERSE TRANSCRIPTASE DOMAIN-CONTAINING PROTEIN"/>
    <property type="match status" value="1"/>
</dbReference>
<organism evidence="1 2">
    <name type="scientific">Musa acuminata subsp. malaccensis</name>
    <name type="common">Wild banana</name>
    <name type="synonym">Musa malaccensis</name>
    <dbReference type="NCBI Taxonomy" id="214687"/>
    <lineage>
        <taxon>Eukaryota</taxon>
        <taxon>Viridiplantae</taxon>
        <taxon>Streptophyta</taxon>
        <taxon>Embryophyta</taxon>
        <taxon>Tracheophyta</taxon>
        <taxon>Spermatophyta</taxon>
        <taxon>Magnoliopsida</taxon>
        <taxon>Liliopsida</taxon>
        <taxon>Zingiberales</taxon>
        <taxon>Musaceae</taxon>
        <taxon>Musa</taxon>
    </lineage>
</organism>
<dbReference type="SUPFAM" id="SSF56672">
    <property type="entry name" value="DNA/RNA polymerases"/>
    <property type="match status" value="1"/>
</dbReference>
<accession>A0A804JJV4</accession>
<dbReference type="PANTHER" id="PTHR24559">
    <property type="entry name" value="TRANSPOSON TY3-I GAG-POL POLYPROTEIN"/>
    <property type="match status" value="1"/>
</dbReference>
<dbReference type="Proteomes" id="UP000012960">
    <property type="component" value="Unplaced"/>
</dbReference>
<dbReference type="Gene3D" id="3.30.70.270">
    <property type="match status" value="1"/>
</dbReference>
<dbReference type="Gene3D" id="3.10.10.10">
    <property type="entry name" value="HIV Type 1 Reverse Transcriptase, subunit A, domain 1"/>
    <property type="match status" value="1"/>
</dbReference>
<protein>
    <submittedName>
        <fullName evidence="1">Uncharacterized protein</fullName>
    </submittedName>
</protein>
<dbReference type="InterPro" id="IPR053134">
    <property type="entry name" value="RNA-dir_DNA_polymerase"/>
</dbReference>
<keyword evidence="2" id="KW-1185">Reference proteome</keyword>